<dbReference type="PRINTS" id="PR00332">
    <property type="entry name" value="HISTRIAD"/>
</dbReference>
<dbReference type="AlphaFoldDB" id="A0A0F9IHK5"/>
<reference evidence="2" key="1">
    <citation type="journal article" date="2015" name="Nature">
        <title>Complex archaea that bridge the gap between prokaryotes and eukaryotes.</title>
        <authorList>
            <person name="Spang A."/>
            <person name="Saw J.H."/>
            <person name="Jorgensen S.L."/>
            <person name="Zaremba-Niedzwiedzka K."/>
            <person name="Martijn J."/>
            <person name="Lind A.E."/>
            <person name="van Eijk R."/>
            <person name="Schleper C."/>
            <person name="Guy L."/>
            <person name="Ettema T.J."/>
        </authorList>
    </citation>
    <scope>NUCLEOTIDE SEQUENCE</scope>
</reference>
<dbReference type="EMBL" id="LAZR01014020">
    <property type="protein sequence ID" value="KKM19304.1"/>
    <property type="molecule type" value="Genomic_DNA"/>
</dbReference>
<feature type="non-terminal residue" evidence="2">
    <location>
        <position position="43"/>
    </location>
</feature>
<protein>
    <recommendedName>
        <fullName evidence="1">HIT domain-containing protein</fullName>
    </recommendedName>
</protein>
<organism evidence="2">
    <name type="scientific">marine sediment metagenome</name>
    <dbReference type="NCBI Taxonomy" id="412755"/>
    <lineage>
        <taxon>unclassified sequences</taxon>
        <taxon>metagenomes</taxon>
        <taxon>ecological metagenomes</taxon>
    </lineage>
</organism>
<feature type="domain" description="HIT" evidence="1">
    <location>
        <begin position="5"/>
        <end position="43"/>
    </location>
</feature>
<accession>A0A0F9IHK5</accession>
<dbReference type="Pfam" id="PF11969">
    <property type="entry name" value="DcpS_C"/>
    <property type="match status" value="1"/>
</dbReference>
<dbReference type="GO" id="GO:0003824">
    <property type="term" value="F:catalytic activity"/>
    <property type="evidence" value="ECO:0007669"/>
    <property type="project" value="InterPro"/>
</dbReference>
<sequence>MSDCLFCKIASGEIPSEKVFEDDDVIAFNDINPQAPTHVLIIP</sequence>
<dbReference type="InterPro" id="IPR036265">
    <property type="entry name" value="HIT-like_sf"/>
</dbReference>
<dbReference type="InterPro" id="IPR001310">
    <property type="entry name" value="Histidine_triad_HIT"/>
</dbReference>
<dbReference type="Gene3D" id="3.30.428.10">
    <property type="entry name" value="HIT-like"/>
    <property type="match status" value="1"/>
</dbReference>
<dbReference type="PROSITE" id="PS51084">
    <property type="entry name" value="HIT_2"/>
    <property type="match status" value="1"/>
</dbReference>
<dbReference type="InterPro" id="IPR011146">
    <property type="entry name" value="HIT-like"/>
</dbReference>
<dbReference type="PANTHER" id="PTHR23089">
    <property type="entry name" value="HISTIDINE TRIAD HIT PROTEIN"/>
    <property type="match status" value="1"/>
</dbReference>
<evidence type="ECO:0000313" key="2">
    <source>
        <dbReference type="EMBL" id="KKM19304.1"/>
    </source>
</evidence>
<gene>
    <name evidence="2" type="ORF">LCGC14_1656960</name>
</gene>
<proteinExistence type="predicted"/>
<name>A0A0F9IHK5_9ZZZZ</name>
<comment type="caution">
    <text evidence="2">The sequence shown here is derived from an EMBL/GenBank/DDBJ whole genome shotgun (WGS) entry which is preliminary data.</text>
</comment>
<dbReference type="SUPFAM" id="SSF54197">
    <property type="entry name" value="HIT-like"/>
    <property type="match status" value="1"/>
</dbReference>
<evidence type="ECO:0000259" key="1">
    <source>
        <dbReference type="PROSITE" id="PS51084"/>
    </source>
</evidence>